<accession>A0A915XKX1</accession>
<proteinExistence type="predicted"/>
<reference evidence="1" key="1">
    <citation type="submission" date="2020-12" db="EMBL/GenBank/DDBJ databases">
        <title>Desulfobium dissulfuricans gen. nov., sp. nov., a novel mesophilic, sulfate-reducing bacterium isolated from a deep-sea hydrothermal vent.</title>
        <authorList>
            <person name="Hashimoto Y."/>
            <person name="Tame A."/>
            <person name="Sawayama S."/>
            <person name="Miyazaki J."/>
            <person name="Takai K."/>
            <person name="Nakagawa S."/>
        </authorList>
    </citation>
    <scope>NUCLEOTIDE SEQUENCE</scope>
    <source>
        <strain evidence="1">GF1</strain>
    </source>
</reference>
<gene>
    <name evidence="1" type="ORF">GF1_22140</name>
</gene>
<name>A0A915XKX1_9BACT</name>
<dbReference type="EMBL" id="AP024233">
    <property type="protein sequence ID" value="BCO09838.1"/>
    <property type="molecule type" value="Genomic_DNA"/>
</dbReference>
<evidence type="ECO:0000313" key="2">
    <source>
        <dbReference type="Proteomes" id="UP001063350"/>
    </source>
</evidence>
<sequence>MVLEVIAKDAEGKELFKADKTWFEIGVDLDRDMRYGAWQIKEIIDLTLPPMETQKERYLIHFDTDTEEVLLEARLWYYISGGKGDVIYSQTRKLVFD</sequence>
<dbReference type="KEGG" id="ddu:GF1_22140"/>
<organism evidence="1 2">
    <name type="scientific">Desulfolithobacter dissulfuricans</name>
    <dbReference type="NCBI Taxonomy" id="2795293"/>
    <lineage>
        <taxon>Bacteria</taxon>
        <taxon>Pseudomonadati</taxon>
        <taxon>Thermodesulfobacteriota</taxon>
        <taxon>Desulfobulbia</taxon>
        <taxon>Desulfobulbales</taxon>
        <taxon>Desulfobulbaceae</taxon>
        <taxon>Desulfolithobacter</taxon>
    </lineage>
</organism>
<dbReference type="Proteomes" id="UP001063350">
    <property type="component" value="Chromosome"/>
</dbReference>
<keyword evidence="2" id="KW-1185">Reference proteome</keyword>
<protein>
    <submittedName>
        <fullName evidence="1">Uncharacterized protein</fullName>
    </submittedName>
</protein>
<evidence type="ECO:0000313" key="1">
    <source>
        <dbReference type="EMBL" id="BCO09838.1"/>
    </source>
</evidence>
<dbReference type="AlphaFoldDB" id="A0A915XKX1"/>